<dbReference type="Gene3D" id="3.30.160.60">
    <property type="entry name" value="Classic Zinc Finger"/>
    <property type="match status" value="1"/>
</dbReference>
<accession>A0AAN6MF62</accession>
<dbReference type="PROSITE" id="PS00028">
    <property type="entry name" value="ZINC_FINGER_C2H2_1"/>
    <property type="match status" value="1"/>
</dbReference>
<evidence type="ECO:0000313" key="4">
    <source>
        <dbReference type="EMBL" id="KAK3899084.1"/>
    </source>
</evidence>
<feature type="domain" description="C2H2-type" evidence="3">
    <location>
        <begin position="534"/>
        <end position="564"/>
    </location>
</feature>
<feature type="region of interest" description="Disordered" evidence="2">
    <location>
        <begin position="302"/>
        <end position="321"/>
    </location>
</feature>
<keyword evidence="1" id="KW-0863">Zinc-finger</keyword>
<organism evidence="4 5">
    <name type="scientific">Staphylotrichum tortipilum</name>
    <dbReference type="NCBI Taxonomy" id="2831512"/>
    <lineage>
        <taxon>Eukaryota</taxon>
        <taxon>Fungi</taxon>
        <taxon>Dikarya</taxon>
        <taxon>Ascomycota</taxon>
        <taxon>Pezizomycotina</taxon>
        <taxon>Sordariomycetes</taxon>
        <taxon>Sordariomycetidae</taxon>
        <taxon>Sordariales</taxon>
        <taxon>Chaetomiaceae</taxon>
        <taxon>Staphylotrichum</taxon>
    </lineage>
</organism>
<gene>
    <name evidence="4" type="ORF">C8A05DRAFT_18430</name>
</gene>
<proteinExistence type="predicted"/>
<reference evidence="4" key="1">
    <citation type="journal article" date="2023" name="Mol. Phylogenet. Evol.">
        <title>Genome-scale phylogeny and comparative genomics of the fungal order Sordariales.</title>
        <authorList>
            <person name="Hensen N."/>
            <person name="Bonometti L."/>
            <person name="Westerberg I."/>
            <person name="Brannstrom I.O."/>
            <person name="Guillou S."/>
            <person name="Cros-Aarteil S."/>
            <person name="Calhoun S."/>
            <person name="Haridas S."/>
            <person name="Kuo A."/>
            <person name="Mondo S."/>
            <person name="Pangilinan J."/>
            <person name="Riley R."/>
            <person name="LaButti K."/>
            <person name="Andreopoulos B."/>
            <person name="Lipzen A."/>
            <person name="Chen C."/>
            <person name="Yan M."/>
            <person name="Daum C."/>
            <person name="Ng V."/>
            <person name="Clum A."/>
            <person name="Steindorff A."/>
            <person name="Ohm R.A."/>
            <person name="Martin F."/>
            <person name="Silar P."/>
            <person name="Natvig D.O."/>
            <person name="Lalanne C."/>
            <person name="Gautier V."/>
            <person name="Ament-Velasquez S.L."/>
            <person name="Kruys A."/>
            <person name="Hutchinson M.I."/>
            <person name="Powell A.J."/>
            <person name="Barry K."/>
            <person name="Miller A.N."/>
            <person name="Grigoriev I.V."/>
            <person name="Debuchy R."/>
            <person name="Gladieux P."/>
            <person name="Hiltunen Thoren M."/>
            <person name="Johannesson H."/>
        </authorList>
    </citation>
    <scope>NUCLEOTIDE SEQUENCE</scope>
    <source>
        <strain evidence="4">CBS 103.79</strain>
    </source>
</reference>
<dbReference type="AlphaFoldDB" id="A0AAN6MF62"/>
<protein>
    <submittedName>
        <fullName evidence="4">Zinc finger C2H2-like protein</fullName>
    </submittedName>
</protein>
<keyword evidence="1" id="KW-0479">Metal-binding</keyword>
<reference evidence="4" key="2">
    <citation type="submission" date="2023-05" db="EMBL/GenBank/DDBJ databases">
        <authorList>
            <consortium name="Lawrence Berkeley National Laboratory"/>
            <person name="Steindorff A."/>
            <person name="Hensen N."/>
            <person name="Bonometti L."/>
            <person name="Westerberg I."/>
            <person name="Brannstrom I.O."/>
            <person name="Guillou S."/>
            <person name="Cros-Aarteil S."/>
            <person name="Calhoun S."/>
            <person name="Haridas S."/>
            <person name="Kuo A."/>
            <person name="Mondo S."/>
            <person name="Pangilinan J."/>
            <person name="Riley R."/>
            <person name="Labutti K."/>
            <person name="Andreopoulos B."/>
            <person name="Lipzen A."/>
            <person name="Chen C."/>
            <person name="Yanf M."/>
            <person name="Daum C."/>
            <person name="Ng V."/>
            <person name="Clum A."/>
            <person name="Ohm R."/>
            <person name="Martin F."/>
            <person name="Silar P."/>
            <person name="Natvig D."/>
            <person name="Lalanne C."/>
            <person name="Gautier V."/>
            <person name="Ament-Velasquez S.L."/>
            <person name="Kruys A."/>
            <person name="Hutchinson M.I."/>
            <person name="Powell A.J."/>
            <person name="Barry K."/>
            <person name="Miller A.N."/>
            <person name="Grigoriev I.V."/>
            <person name="Debuchy R."/>
            <person name="Gladieux P."/>
            <person name="Thoren M.H."/>
            <person name="Johannesson H."/>
        </authorList>
    </citation>
    <scope>NUCLEOTIDE SEQUENCE</scope>
    <source>
        <strain evidence="4">CBS 103.79</strain>
    </source>
</reference>
<evidence type="ECO:0000256" key="1">
    <source>
        <dbReference type="PROSITE-ProRule" id="PRU00042"/>
    </source>
</evidence>
<dbReference type="InterPro" id="IPR013087">
    <property type="entry name" value="Znf_C2H2_type"/>
</dbReference>
<dbReference type="Proteomes" id="UP001303889">
    <property type="component" value="Unassembled WGS sequence"/>
</dbReference>
<feature type="region of interest" description="Disordered" evidence="2">
    <location>
        <begin position="169"/>
        <end position="211"/>
    </location>
</feature>
<dbReference type="PROSITE" id="PS50157">
    <property type="entry name" value="ZINC_FINGER_C2H2_2"/>
    <property type="match status" value="1"/>
</dbReference>
<evidence type="ECO:0000259" key="3">
    <source>
        <dbReference type="PROSITE" id="PS50157"/>
    </source>
</evidence>
<feature type="compositionally biased region" description="Polar residues" evidence="2">
    <location>
        <begin position="195"/>
        <end position="211"/>
    </location>
</feature>
<evidence type="ECO:0000313" key="5">
    <source>
        <dbReference type="Proteomes" id="UP001303889"/>
    </source>
</evidence>
<keyword evidence="1" id="KW-0862">Zinc</keyword>
<comment type="caution">
    <text evidence="4">The sequence shown here is derived from an EMBL/GenBank/DDBJ whole genome shotgun (WGS) entry which is preliminary data.</text>
</comment>
<feature type="compositionally biased region" description="Polar residues" evidence="2">
    <location>
        <begin position="438"/>
        <end position="459"/>
    </location>
</feature>
<feature type="region of interest" description="Disordered" evidence="2">
    <location>
        <begin position="426"/>
        <end position="497"/>
    </location>
</feature>
<sequence length="610" mass="66455">MSTFPQHRAMHDAGLFTAAIHNDHSHGSHAVHHHHQPALTPHYQHHAAPCPYEDKITKDGTTARMVLLFLRELLEQLSLAEQPQQSYGCPMTKCHRTFVAPLQVIQHLLSCPELATGEFDCDKCSTSHSFPTNEKDWAQWMGWRFPHPVHAGHIQRKRSLGSKMKDFALRKKDPSRKQNPVFDPHFRSASMADTRPSTAASEARSTTFTSRPFQHQVVFPGQPGQEDPAPGFSDLQKQQPVLAQGLPEVDGSMFWPGFNAGASDLPSTVSSIALSSTVDENSPSDRLSQNTSQTTLFTNTGLASYQQSPGPSAPDPNNISAAPQFIYPTQLPFNNGLTSLPGHPPPSASMCLDGPVPLAQSPLSPTELRSAASAGHGWWGQKVEVETPRPTPPSSGPEGCFPLQANMLGDLARGVGAANIMSSPTSPCTTASPFYRGQPTTAHTMSRALSQESMQSSIRTVFGTPVPEGSRLGPLSPHGDGGHHHSATLSGKDGPESSVEDLVCDECQWKPRGVRENLKGYLRKHKNTHKGVRLACDVPGCLKTFSRLDNLKKHKKDKHGIEDTGGTVPAKRDFVESIEEEAEPKRPSTVESDLRGATEDYSMLWPALHF</sequence>
<evidence type="ECO:0000256" key="2">
    <source>
        <dbReference type="SAM" id="MobiDB-lite"/>
    </source>
</evidence>
<dbReference type="SMART" id="SM00355">
    <property type="entry name" value="ZnF_C2H2"/>
    <property type="match status" value="3"/>
</dbReference>
<keyword evidence="5" id="KW-1185">Reference proteome</keyword>
<dbReference type="EMBL" id="MU855835">
    <property type="protein sequence ID" value="KAK3899084.1"/>
    <property type="molecule type" value="Genomic_DNA"/>
</dbReference>
<dbReference type="GO" id="GO:0008270">
    <property type="term" value="F:zinc ion binding"/>
    <property type="evidence" value="ECO:0007669"/>
    <property type="project" value="UniProtKB-KW"/>
</dbReference>
<name>A0AAN6MF62_9PEZI</name>